<keyword evidence="3" id="KW-1185">Reference proteome</keyword>
<evidence type="ECO:0000259" key="1">
    <source>
        <dbReference type="Pfam" id="PF18701"/>
    </source>
</evidence>
<dbReference type="Proteomes" id="UP001159042">
    <property type="component" value="Unassembled WGS sequence"/>
</dbReference>
<protein>
    <recommendedName>
        <fullName evidence="1">DUF5641 domain-containing protein</fullName>
    </recommendedName>
</protein>
<reference evidence="2 3" key="1">
    <citation type="journal article" date="2023" name="Insect Mol. Biol.">
        <title>Genome sequencing provides insights into the evolution of gene families encoding plant cell wall-degrading enzymes in longhorned beetles.</title>
        <authorList>
            <person name="Shin N.R."/>
            <person name="Okamura Y."/>
            <person name="Kirsch R."/>
            <person name="Pauchet Y."/>
        </authorList>
    </citation>
    <scope>NUCLEOTIDE SEQUENCE [LARGE SCALE GENOMIC DNA]</scope>
    <source>
        <strain evidence="2">EAD_L_NR</strain>
    </source>
</reference>
<name>A0AAV8V6M6_9CUCU</name>
<accession>A0AAV8V6M6</accession>
<comment type="caution">
    <text evidence="2">The sequence shown here is derived from an EMBL/GenBank/DDBJ whole genome shotgun (WGS) entry which is preliminary data.</text>
</comment>
<dbReference type="PANTHER" id="PTHR47331">
    <property type="entry name" value="PHD-TYPE DOMAIN-CONTAINING PROTEIN"/>
    <property type="match status" value="1"/>
</dbReference>
<dbReference type="AlphaFoldDB" id="A0AAV8V6M6"/>
<dbReference type="Pfam" id="PF18701">
    <property type="entry name" value="DUF5641"/>
    <property type="match status" value="1"/>
</dbReference>
<feature type="domain" description="DUF5641" evidence="1">
    <location>
        <begin position="235"/>
        <end position="292"/>
    </location>
</feature>
<proteinExistence type="predicted"/>
<gene>
    <name evidence="2" type="ORF">NQ315_003701</name>
</gene>
<dbReference type="EMBL" id="JANEYG010000403">
    <property type="protein sequence ID" value="KAJ8909823.1"/>
    <property type="molecule type" value="Genomic_DNA"/>
</dbReference>
<dbReference type="PANTHER" id="PTHR47331:SF2">
    <property type="match status" value="1"/>
</dbReference>
<evidence type="ECO:0000313" key="2">
    <source>
        <dbReference type="EMBL" id="KAJ8909823.1"/>
    </source>
</evidence>
<dbReference type="InterPro" id="IPR040676">
    <property type="entry name" value="DUF5641"/>
</dbReference>
<sequence length="298" mass="34808">MDCFSENRIAEIRKLTPVERWYHLPGTSNPADLPSRGCSPKQLLESKWWEGPNWLYEDPEIWPFSNFDNNEEEICAERKKNLVSTLLSVDNINTWHLNHFSGYNKTIRMIAWIFRFLHNCRRSGEKDIGELTAQEYQTAENFVIKLIQQECFSNENVQRISGLNLFYDEDGVIRLKSRVSNREDTKNYHFPVVLPSKHPLVNQLIMDKHVKACHVEYGLPDYDAVDKISLCRKARKIQSLRGDLRARFRTEYLGQLKLKCNEKTGQEIAIGDLVFVEESNSKRMDWPIARVVVFPASI</sequence>
<organism evidence="2 3">
    <name type="scientific">Exocentrus adspersus</name>
    <dbReference type="NCBI Taxonomy" id="1586481"/>
    <lineage>
        <taxon>Eukaryota</taxon>
        <taxon>Metazoa</taxon>
        <taxon>Ecdysozoa</taxon>
        <taxon>Arthropoda</taxon>
        <taxon>Hexapoda</taxon>
        <taxon>Insecta</taxon>
        <taxon>Pterygota</taxon>
        <taxon>Neoptera</taxon>
        <taxon>Endopterygota</taxon>
        <taxon>Coleoptera</taxon>
        <taxon>Polyphaga</taxon>
        <taxon>Cucujiformia</taxon>
        <taxon>Chrysomeloidea</taxon>
        <taxon>Cerambycidae</taxon>
        <taxon>Lamiinae</taxon>
        <taxon>Acanthocinini</taxon>
        <taxon>Exocentrus</taxon>
    </lineage>
</organism>
<evidence type="ECO:0000313" key="3">
    <source>
        <dbReference type="Proteomes" id="UP001159042"/>
    </source>
</evidence>